<evidence type="ECO:0000256" key="2">
    <source>
        <dbReference type="ARBA" id="ARBA00022801"/>
    </source>
</evidence>
<dbReference type="InterPro" id="IPR051601">
    <property type="entry name" value="Serine_prot/Carboxylest_S33"/>
</dbReference>
<dbReference type="AlphaFoldDB" id="A0A7S3GLL4"/>
<dbReference type="InterPro" id="IPR029058">
    <property type="entry name" value="AB_hydrolase_fold"/>
</dbReference>
<protein>
    <recommendedName>
        <fullName evidence="3">AB hydrolase-1 domain-containing protein</fullName>
    </recommendedName>
</protein>
<reference evidence="4" key="1">
    <citation type="submission" date="2021-01" db="EMBL/GenBank/DDBJ databases">
        <authorList>
            <person name="Corre E."/>
            <person name="Pelletier E."/>
            <person name="Niang G."/>
            <person name="Scheremetjew M."/>
            <person name="Finn R."/>
            <person name="Kale V."/>
            <person name="Holt S."/>
            <person name="Cochrane G."/>
            <person name="Meng A."/>
            <person name="Brown T."/>
            <person name="Cohen L."/>
        </authorList>
    </citation>
    <scope>NUCLEOTIDE SEQUENCE</scope>
    <source>
        <strain evidence="4">NIES-2562</strain>
    </source>
</reference>
<dbReference type="EMBL" id="HBIB01049381">
    <property type="protein sequence ID" value="CAE0270216.1"/>
    <property type="molecule type" value="Transcribed_RNA"/>
</dbReference>
<evidence type="ECO:0000259" key="3">
    <source>
        <dbReference type="Pfam" id="PF12697"/>
    </source>
</evidence>
<comment type="similarity">
    <text evidence="1">Belongs to the peptidase S33 family.</text>
</comment>
<proteinExistence type="inferred from homology"/>
<keyword evidence="2" id="KW-0378">Hydrolase</keyword>
<organism evidence="4">
    <name type="scientific">Palpitomonas bilix</name>
    <dbReference type="NCBI Taxonomy" id="652834"/>
    <lineage>
        <taxon>Eukaryota</taxon>
        <taxon>Eukaryota incertae sedis</taxon>
    </lineage>
</organism>
<dbReference type="SUPFAM" id="SSF53474">
    <property type="entry name" value="alpha/beta-Hydrolases"/>
    <property type="match status" value="1"/>
</dbReference>
<dbReference type="Gene3D" id="3.40.50.1820">
    <property type="entry name" value="alpha/beta hydrolase"/>
    <property type="match status" value="1"/>
</dbReference>
<dbReference type="GO" id="GO:0016787">
    <property type="term" value="F:hydrolase activity"/>
    <property type="evidence" value="ECO:0007669"/>
    <property type="project" value="UniProtKB-KW"/>
</dbReference>
<name>A0A7S3GLL4_9EUKA</name>
<sequence length="317" mass="35568">MQSVIRSARSTLSTVARQAAFSTVSFRCLSSTPTFTRYEGKENAYGDKKTALVLHGIMGNKGNWRTFANRLAKRYNGWDFVCVDLRNHGDFTDVDGPHTLEACAHDLVKLGDDMRWGEEGGPHAVIGHSFGGKVAMQYLQDSHVKPEYTWVLDAIPYTLPLSYGKSDPNSAQQVMEFCAELPATMPDRNYLIDFLMEKGTKKSIALWMTTNLERDAEKGGYRLKFNAGTLQEMYTSYASTEFHHFLEEGVPEESQLHFVRGGKSYAWQQADVDGVQQAADSHDNIFFHLLPTAGHWVHTDDPDGLISLLDKTFALQV</sequence>
<dbReference type="InterPro" id="IPR000073">
    <property type="entry name" value="AB_hydrolase_1"/>
</dbReference>
<evidence type="ECO:0000313" key="4">
    <source>
        <dbReference type="EMBL" id="CAE0270216.1"/>
    </source>
</evidence>
<dbReference type="PANTHER" id="PTHR43248">
    <property type="entry name" value="2-SUCCINYL-6-HYDROXY-2,4-CYCLOHEXADIENE-1-CARBOXYLATE SYNTHASE"/>
    <property type="match status" value="1"/>
</dbReference>
<feature type="domain" description="AB hydrolase-1" evidence="3">
    <location>
        <begin position="52"/>
        <end position="306"/>
    </location>
</feature>
<dbReference type="PANTHER" id="PTHR43248:SF3">
    <property type="entry name" value="AB HYDROLASE-1 DOMAIN-CONTAINING PROTEIN"/>
    <property type="match status" value="1"/>
</dbReference>
<accession>A0A7S3GLL4</accession>
<dbReference type="Pfam" id="PF12697">
    <property type="entry name" value="Abhydrolase_6"/>
    <property type="match status" value="1"/>
</dbReference>
<gene>
    <name evidence="4" type="ORF">PBIL07802_LOCUS32571</name>
</gene>
<evidence type="ECO:0000256" key="1">
    <source>
        <dbReference type="ARBA" id="ARBA00010088"/>
    </source>
</evidence>